<dbReference type="InterPro" id="IPR051045">
    <property type="entry name" value="TonB-dependent_transducer"/>
</dbReference>
<keyword evidence="3" id="KW-0813">Transport</keyword>
<dbReference type="EMBL" id="NRRE01000026">
    <property type="protein sequence ID" value="MBK1697773.1"/>
    <property type="molecule type" value="Genomic_DNA"/>
</dbReference>
<feature type="compositionally biased region" description="Low complexity" evidence="10">
    <location>
        <begin position="133"/>
        <end position="153"/>
    </location>
</feature>
<keyword evidence="9" id="KW-0472">Membrane</keyword>
<keyword evidence="14" id="KW-1185">Reference proteome</keyword>
<comment type="subcellular location">
    <subcellularLocation>
        <location evidence="1">Cell inner membrane</location>
        <topology evidence="1">Single-pass membrane protein</topology>
        <orientation evidence="1">Periplasmic side</orientation>
    </subcellularLocation>
</comment>
<dbReference type="PROSITE" id="PS52015">
    <property type="entry name" value="TONB_CTD"/>
    <property type="match status" value="1"/>
</dbReference>
<name>A0A934QJ32_9PROT</name>
<feature type="compositionally biased region" description="Low complexity" evidence="10">
    <location>
        <begin position="99"/>
        <end position="118"/>
    </location>
</feature>
<reference evidence="13" key="1">
    <citation type="submission" date="2017-08" db="EMBL/GenBank/DDBJ databases">
        <authorList>
            <person name="Imhoff J.F."/>
            <person name="Rahn T."/>
            <person name="Kuenzel S."/>
            <person name="Neulinger S.C."/>
        </authorList>
    </citation>
    <scope>NUCLEOTIDE SEQUENCE</scope>
    <source>
        <strain evidence="13">DSM 9154</strain>
    </source>
</reference>
<evidence type="ECO:0000256" key="7">
    <source>
        <dbReference type="ARBA" id="ARBA00022927"/>
    </source>
</evidence>
<sequence length="356" mass="37139">MHLRRRHWLACTALAVSGHLLALAAVWQPPTSGAQGAGKGGIQVGLGPSGGPAGAQTAAAPAEAEPVEAEPTQAKPAEVEPSETETAEPVEPAEPPAPAETAQPSAAPETAAPTTAPAVDGADPALLAESDPVDAAEPAPTEPAEAPAAETPDAPAPPPSKPVAQKPEPQKPAPETEQRADAPTPPPSKPAQVERAEKPDTQVPQQTAESRRDDTTSESQTGTTDAEQTEGDVAGTRGQAGEGTSQGAGTGPSSAGGGAPGDHPDYLARLKAWLERHKRYPRRARMRRMNGTVTLQFEMTRNGQVVSFKIVKSSGHEMLDEATREMIRRAEPLPPFPDDLDRDRMQLTVPVRFAIR</sequence>
<evidence type="ECO:0000256" key="10">
    <source>
        <dbReference type="SAM" id="MobiDB-lite"/>
    </source>
</evidence>
<dbReference type="GO" id="GO:0055085">
    <property type="term" value="P:transmembrane transport"/>
    <property type="evidence" value="ECO:0007669"/>
    <property type="project" value="InterPro"/>
</dbReference>
<comment type="similarity">
    <text evidence="2">Belongs to the TonB family.</text>
</comment>
<reference evidence="13" key="2">
    <citation type="journal article" date="2020" name="Microorganisms">
        <title>Osmotic Adaptation and Compatible Solute Biosynthesis of Phototrophic Bacteria as Revealed from Genome Analyses.</title>
        <authorList>
            <person name="Imhoff J.F."/>
            <person name="Rahn T."/>
            <person name="Kunzel S."/>
            <person name="Keller A."/>
            <person name="Neulinger S.C."/>
        </authorList>
    </citation>
    <scope>NUCLEOTIDE SEQUENCE</scope>
    <source>
        <strain evidence="13">DSM 9154</strain>
    </source>
</reference>
<evidence type="ECO:0000259" key="12">
    <source>
        <dbReference type="PROSITE" id="PS52015"/>
    </source>
</evidence>
<feature type="compositionally biased region" description="Gly residues" evidence="10">
    <location>
        <begin position="35"/>
        <end position="53"/>
    </location>
</feature>
<evidence type="ECO:0000256" key="5">
    <source>
        <dbReference type="ARBA" id="ARBA00022519"/>
    </source>
</evidence>
<feature type="region of interest" description="Disordered" evidence="10">
    <location>
        <begin position="31"/>
        <end position="264"/>
    </location>
</feature>
<keyword evidence="7" id="KW-0653">Protein transport</keyword>
<comment type="caution">
    <text evidence="13">The sequence shown here is derived from an EMBL/GenBank/DDBJ whole genome shotgun (WGS) entry which is preliminary data.</text>
</comment>
<feature type="domain" description="TonB C-terminal" evidence="12">
    <location>
        <begin position="265"/>
        <end position="356"/>
    </location>
</feature>
<feature type="compositionally biased region" description="Polar residues" evidence="10">
    <location>
        <begin position="217"/>
        <end position="226"/>
    </location>
</feature>
<gene>
    <name evidence="13" type="ORF">CKO21_11025</name>
</gene>
<evidence type="ECO:0000256" key="1">
    <source>
        <dbReference type="ARBA" id="ARBA00004383"/>
    </source>
</evidence>
<evidence type="ECO:0000256" key="2">
    <source>
        <dbReference type="ARBA" id="ARBA00006555"/>
    </source>
</evidence>
<dbReference type="GO" id="GO:0005886">
    <property type="term" value="C:plasma membrane"/>
    <property type="evidence" value="ECO:0007669"/>
    <property type="project" value="UniProtKB-SubCell"/>
</dbReference>
<keyword evidence="11" id="KW-0732">Signal</keyword>
<evidence type="ECO:0000313" key="14">
    <source>
        <dbReference type="Proteomes" id="UP000778970"/>
    </source>
</evidence>
<protein>
    <recommendedName>
        <fullName evidence="12">TonB C-terminal domain-containing protein</fullName>
    </recommendedName>
</protein>
<feature type="compositionally biased region" description="Low complexity" evidence="10">
    <location>
        <begin position="54"/>
        <end position="76"/>
    </location>
</feature>
<dbReference type="PRINTS" id="PR01217">
    <property type="entry name" value="PRICHEXTENSN"/>
</dbReference>
<dbReference type="InterPro" id="IPR006260">
    <property type="entry name" value="TonB/TolA_C"/>
</dbReference>
<accession>A0A934QJ32</accession>
<dbReference type="RefSeq" id="WP_027289016.1">
    <property type="nucleotide sequence ID" value="NZ_NRRE01000026.1"/>
</dbReference>
<evidence type="ECO:0000256" key="11">
    <source>
        <dbReference type="SAM" id="SignalP"/>
    </source>
</evidence>
<keyword evidence="4" id="KW-1003">Cell membrane</keyword>
<feature type="signal peptide" evidence="11">
    <location>
        <begin position="1"/>
        <end position="24"/>
    </location>
</feature>
<organism evidence="13 14">
    <name type="scientific">Rhodovibrio salinarum</name>
    <dbReference type="NCBI Taxonomy" id="1087"/>
    <lineage>
        <taxon>Bacteria</taxon>
        <taxon>Pseudomonadati</taxon>
        <taxon>Pseudomonadota</taxon>
        <taxon>Alphaproteobacteria</taxon>
        <taxon>Rhodospirillales</taxon>
        <taxon>Rhodovibrionaceae</taxon>
        <taxon>Rhodovibrio</taxon>
    </lineage>
</organism>
<keyword evidence="8" id="KW-1133">Transmembrane helix</keyword>
<dbReference type="NCBIfam" id="TIGR01352">
    <property type="entry name" value="tonB_Cterm"/>
    <property type="match status" value="1"/>
</dbReference>
<dbReference type="AlphaFoldDB" id="A0A934QJ32"/>
<evidence type="ECO:0000256" key="9">
    <source>
        <dbReference type="ARBA" id="ARBA00023136"/>
    </source>
</evidence>
<proteinExistence type="inferred from homology"/>
<dbReference type="InterPro" id="IPR037682">
    <property type="entry name" value="TonB_C"/>
</dbReference>
<evidence type="ECO:0000256" key="8">
    <source>
        <dbReference type="ARBA" id="ARBA00022989"/>
    </source>
</evidence>
<keyword evidence="5" id="KW-0997">Cell inner membrane</keyword>
<evidence type="ECO:0000313" key="13">
    <source>
        <dbReference type="EMBL" id="MBK1697773.1"/>
    </source>
</evidence>
<dbReference type="GO" id="GO:0015031">
    <property type="term" value="P:protein transport"/>
    <property type="evidence" value="ECO:0007669"/>
    <property type="project" value="UniProtKB-KW"/>
</dbReference>
<dbReference type="SUPFAM" id="SSF74653">
    <property type="entry name" value="TolA/TonB C-terminal domain"/>
    <property type="match status" value="1"/>
</dbReference>
<feature type="compositionally biased region" description="Gly residues" evidence="10">
    <location>
        <begin position="238"/>
        <end position="260"/>
    </location>
</feature>
<dbReference type="PANTHER" id="PTHR33446">
    <property type="entry name" value="PROTEIN TONB-RELATED"/>
    <property type="match status" value="1"/>
</dbReference>
<dbReference type="Pfam" id="PF03544">
    <property type="entry name" value="TonB_C"/>
    <property type="match status" value="1"/>
</dbReference>
<evidence type="ECO:0000256" key="4">
    <source>
        <dbReference type="ARBA" id="ARBA00022475"/>
    </source>
</evidence>
<dbReference type="Gene3D" id="3.30.1150.10">
    <property type="match status" value="1"/>
</dbReference>
<feature type="chain" id="PRO_5036952505" description="TonB C-terminal domain-containing protein" evidence="11">
    <location>
        <begin position="25"/>
        <end position="356"/>
    </location>
</feature>
<evidence type="ECO:0000256" key="3">
    <source>
        <dbReference type="ARBA" id="ARBA00022448"/>
    </source>
</evidence>
<keyword evidence="6" id="KW-0812">Transmembrane</keyword>
<evidence type="ECO:0000256" key="6">
    <source>
        <dbReference type="ARBA" id="ARBA00022692"/>
    </source>
</evidence>
<dbReference type="Proteomes" id="UP000778970">
    <property type="component" value="Unassembled WGS sequence"/>
</dbReference>